<dbReference type="AlphaFoldDB" id="A0AAV2F2F0"/>
<sequence>MEPVGKSSGIRIGDLPADVIKHILVFLPIKDAARTSVLSRKWRYLWRSIHQLVFDDDFALIPQHLTDSELTVTSKQIMLDIYKCLLFHDGPITKFVLSIPALCSCDAEVDHVVLYLSSKGVEDLTLVFEAFDSDIDDYRMHLSLFPAPRLKSLTLESCELTPPSWVVCCACPANIEIVAPFLKSFEFVGSSKDICFKCTPLLSFVSLDVLNDTHTLEMVSFFASLPVLRQFWVRYNFLKQPAAGDRSVYPTLPVLLHLLEILNVRGIDFDGLGSERFVCLIMSSPNLRRLTVQVNANQLYDQLANNETTGIRRLLEVEDCPGSSHCLRHLREFRIEHSRGTRVELHIVRFVLATAPLLQMVHVTPECKVLTMKIIKFMKEVMHYTRLSQEVKFIYDWEEEE</sequence>
<dbReference type="PANTHER" id="PTHR31639">
    <property type="entry name" value="F-BOX PROTEIN-LIKE"/>
    <property type="match status" value="1"/>
</dbReference>
<dbReference type="Gene3D" id="3.80.10.10">
    <property type="entry name" value="Ribonuclease Inhibitor"/>
    <property type="match status" value="1"/>
</dbReference>
<dbReference type="CDD" id="cd22160">
    <property type="entry name" value="F-box_AtFBL13-like"/>
    <property type="match status" value="1"/>
</dbReference>
<reference evidence="2 3" key="1">
    <citation type="submission" date="2024-04" db="EMBL/GenBank/DDBJ databases">
        <authorList>
            <person name="Fracassetti M."/>
        </authorList>
    </citation>
    <scope>NUCLEOTIDE SEQUENCE [LARGE SCALE GENOMIC DNA]</scope>
</reference>
<dbReference type="InterPro" id="IPR032675">
    <property type="entry name" value="LRR_dom_sf"/>
</dbReference>
<evidence type="ECO:0000259" key="1">
    <source>
        <dbReference type="PROSITE" id="PS50181"/>
    </source>
</evidence>
<dbReference type="Gene3D" id="1.20.1280.50">
    <property type="match status" value="1"/>
</dbReference>
<dbReference type="Proteomes" id="UP001497516">
    <property type="component" value="Chromosome 6"/>
</dbReference>
<dbReference type="InterPro" id="IPR036047">
    <property type="entry name" value="F-box-like_dom_sf"/>
</dbReference>
<name>A0AAV2F2F0_9ROSI</name>
<feature type="domain" description="F-box" evidence="1">
    <location>
        <begin position="9"/>
        <end position="57"/>
    </location>
</feature>
<dbReference type="PANTHER" id="PTHR31639:SF312">
    <property type="entry name" value="CYCLIN-LIKE F-BOX"/>
    <property type="match status" value="1"/>
</dbReference>
<dbReference type="InterPro" id="IPR053781">
    <property type="entry name" value="F-box_AtFBL13-like"/>
</dbReference>
<dbReference type="SUPFAM" id="SSF81383">
    <property type="entry name" value="F-box domain"/>
    <property type="match status" value="1"/>
</dbReference>
<dbReference type="SMART" id="SM00256">
    <property type="entry name" value="FBOX"/>
    <property type="match status" value="1"/>
</dbReference>
<proteinExistence type="predicted"/>
<dbReference type="Pfam" id="PF00646">
    <property type="entry name" value="F-box"/>
    <property type="match status" value="1"/>
</dbReference>
<dbReference type="InterPro" id="IPR001810">
    <property type="entry name" value="F-box_dom"/>
</dbReference>
<keyword evidence="3" id="KW-1185">Reference proteome</keyword>
<evidence type="ECO:0000313" key="2">
    <source>
        <dbReference type="EMBL" id="CAL1392418.1"/>
    </source>
</evidence>
<accession>A0AAV2F2F0</accession>
<dbReference type="EMBL" id="OZ034819">
    <property type="protein sequence ID" value="CAL1392418.1"/>
    <property type="molecule type" value="Genomic_DNA"/>
</dbReference>
<dbReference type="SUPFAM" id="SSF52047">
    <property type="entry name" value="RNI-like"/>
    <property type="match status" value="1"/>
</dbReference>
<dbReference type="PROSITE" id="PS50181">
    <property type="entry name" value="FBOX"/>
    <property type="match status" value="1"/>
</dbReference>
<protein>
    <recommendedName>
        <fullName evidence="1">F-box domain-containing protein</fullName>
    </recommendedName>
</protein>
<organism evidence="2 3">
    <name type="scientific">Linum trigynum</name>
    <dbReference type="NCBI Taxonomy" id="586398"/>
    <lineage>
        <taxon>Eukaryota</taxon>
        <taxon>Viridiplantae</taxon>
        <taxon>Streptophyta</taxon>
        <taxon>Embryophyta</taxon>
        <taxon>Tracheophyta</taxon>
        <taxon>Spermatophyta</taxon>
        <taxon>Magnoliopsida</taxon>
        <taxon>eudicotyledons</taxon>
        <taxon>Gunneridae</taxon>
        <taxon>Pentapetalae</taxon>
        <taxon>rosids</taxon>
        <taxon>fabids</taxon>
        <taxon>Malpighiales</taxon>
        <taxon>Linaceae</taxon>
        <taxon>Linum</taxon>
    </lineage>
</organism>
<gene>
    <name evidence="2" type="ORF">LTRI10_LOCUS33065</name>
</gene>
<evidence type="ECO:0000313" key="3">
    <source>
        <dbReference type="Proteomes" id="UP001497516"/>
    </source>
</evidence>